<name>A0A0N8GEJ9_9HYPH</name>
<dbReference type="Proteomes" id="UP000048984">
    <property type="component" value="Unassembled WGS sequence"/>
</dbReference>
<organism evidence="3 4">
    <name type="scientific">Prosthecodimorpha hirschii</name>
    <dbReference type="NCBI Taxonomy" id="665126"/>
    <lineage>
        <taxon>Bacteria</taxon>
        <taxon>Pseudomonadati</taxon>
        <taxon>Pseudomonadota</taxon>
        <taxon>Alphaproteobacteria</taxon>
        <taxon>Hyphomicrobiales</taxon>
        <taxon>Ancalomicrobiaceae</taxon>
        <taxon>Prosthecodimorpha</taxon>
    </lineage>
</organism>
<comment type="caution">
    <text evidence="3">The sequence shown here is derived from an EMBL/GenBank/DDBJ whole genome shotgun (WGS) entry which is preliminary data.</text>
</comment>
<feature type="domain" description="Flagellar protein FlgJ N-terminal" evidence="2">
    <location>
        <begin position="47"/>
        <end position="94"/>
    </location>
</feature>
<gene>
    <name evidence="3" type="ORF">ABB55_05385</name>
</gene>
<evidence type="ECO:0000256" key="1">
    <source>
        <dbReference type="SAM" id="MobiDB-lite"/>
    </source>
</evidence>
<dbReference type="STRING" id="665126.ABB55_05385"/>
<proteinExistence type="predicted"/>
<protein>
    <recommendedName>
        <fullName evidence="2">Flagellar protein FlgJ N-terminal domain-containing protein</fullName>
    </recommendedName>
</protein>
<dbReference type="RefSeq" id="WP_054357892.1">
    <property type="nucleotide sequence ID" value="NZ_JAPCYQ010000001.1"/>
</dbReference>
<evidence type="ECO:0000313" key="4">
    <source>
        <dbReference type="Proteomes" id="UP000048984"/>
    </source>
</evidence>
<feature type="region of interest" description="Disordered" evidence="1">
    <location>
        <begin position="1"/>
        <end position="27"/>
    </location>
</feature>
<dbReference type="Pfam" id="PF10135">
    <property type="entry name" value="Rod-binding"/>
    <property type="match status" value="1"/>
</dbReference>
<reference evidence="3 4" key="2">
    <citation type="submission" date="2015-10" db="EMBL/GenBank/DDBJ databases">
        <title>Draft Genome Sequence of Prosthecomicrobium hirschii ATCC 27832.</title>
        <authorList>
            <person name="Daniel J."/>
            <person name="Givan S.A."/>
            <person name="Brun Y.V."/>
            <person name="Brown P.J."/>
        </authorList>
    </citation>
    <scope>NUCLEOTIDE SEQUENCE [LARGE SCALE GENOMIC DNA]</scope>
    <source>
        <strain evidence="3 4">16</strain>
    </source>
</reference>
<accession>A0A0N8GEJ9</accession>
<sequence length="105" mass="11424">MRMTADIAMPPSALHSVPTADKSGDRASRMRAVAQEYESVFLSSMLKQMMPEIDAKSPFHGGSAEETWRGMLVDQYGKSITKAGGIGIADAVYRELMKVQEGARS</sequence>
<dbReference type="EMBL" id="LJYW01000001">
    <property type="protein sequence ID" value="KPL51729.1"/>
    <property type="molecule type" value="Genomic_DNA"/>
</dbReference>
<evidence type="ECO:0000313" key="3">
    <source>
        <dbReference type="EMBL" id="KPL51729.1"/>
    </source>
</evidence>
<evidence type="ECO:0000259" key="2">
    <source>
        <dbReference type="Pfam" id="PF10135"/>
    </source>
</evidence>
<keyword evidence="4" id="KW-1185">Reference proteome</keyword>
<dbReference type="AlphaFoldDB" id="A0A0N8GEJ9"/>
<reference evidence="3 4" key="1">
    <citation type="submission" date="2015-09" db="EMBL/GenBank/DDBJ databases">
        <authorList>
            <consortium name="Swine Surveillance"/>
        </authorList>
    </citation>
    <scope>NUCLEOTIDE SEQUENCE [LARGE SCALE GENOMIC DNA]</scope>
    <source>
        <strain evidence="3 4">16</strain>
    </source>
</reference>
<dbReference type="InterPro" id="IPR019301">
    <property type="entry name" value="Flagellar_prot_FlgJ_N"/>
</dbReference>
<dbReference type="OrthoDB" id="7862954at2"/>